<protein>
    <submittedName>
        <fullName evidence="1">Uncharacterized protein</fullName>
    </submittedName>
</protein>
<dbReference type="AlphaFoldDB" id="A0A397V2P4"/>
<reference evidence="1 2" key="1">
    <citation type="submission" date="2018-06" db="EMBL/GenBank/DDBJ databases">
        <title>Comparative genomics reveals the genomic features of Rhizophagus irregularis, R. cerebriforme, R. diaphanum and Gigaspora rosea, and their symbiotic lifestyle signature.</title>
        <authorList>
            <person name="Morin E."/>
            <person name="San Clemente H."/>
            <person name="Chen E.C.H."/>
            <person name="De La Providencia I."/>
            <person name="Hainaut M."/>
            <person name="Kuo A."/>
            <person name="Kohler A."/>
            <person name="Murat C."/>
            <person name="Tang N."/>
            <person name="Roy S."/>
            <person name="Loubradou J."/>
            <person name="Henrissat B."/>
            <person name="Grigoriev I.V."/>
            <person name="Corradi N."/>
            <person name="Roux C."/>
            <person name="Martin F.M."/>
        </authorList>
    </citation>
    <scope>NUCLEOTIDE SEQUENCE [LARGE SCALE GENOMIC DNA]</scope>
    <source>
        <strain evidence="1 2">DAOM 194757</strain>
    </source>
</reference>
<evidence type="ECO:0000313" key="2">
    <source>
        <dbReference type="Proteomes" id="UP000266673"/>
    </source>
</evidence>
<accession>A0A397V2P4</accession>
<comment type="caution">
    <text evidence="1">The sequence shown here is derived from an EMBL/GenBank/DDBJ whole genome shotgun (WGS) entry which is preliminary data.</text>
</comment>
<dbReference type="EMBL" id="QKWP01000729">
    <property type="protein sequence ID" value="RIB15647.1"/>
    <property type="molecule type" value="Genomic_DNA"/>
</dbReference>
<gene>
    <name evidence="1" type="ORF">C2G38_2092699</name>
</gene>
<dbReference type="STRING" id="44941.A0A397V2P4"/>
<sequence>MKQPLQDGFTLQELVREALSRVNSKYLTHNLGRSKDGMRRLERVWQMELYRTIYSCLPEEMHISPDVGRIFATDGVVDFYISESQWAIELLIDGIDMKRHHERFQDGGKYSSIPIKSYIILDIRETRTVVKAYSNTWHITPNADFTIFNIQDGSNFFDITTRGGYPYCSNFRISTQECEAMKFEASNLKRRRNNNDYIKEERQKRQEIHDVVKDLEKLVNFLTKREKYLRERGAFEEADEVRQKLDRALNDLTKILYNAMGGSNQQKDCDSSESRGKCIIL</sequence>
<keyword evidence="2" id="KW-1185">Reference proteome</keyword>
<dbReference type="OrthoDB" id="2364732at2759"/>
<evidence type="ECO:0000313" key="1">
    <source>
        <dbReference type="EMBL" id="RIB15647.1"/>
    </source>
</evidence>
<organism evidence="1 2">
    <name type="scientific">Gigaspora rosea</name>
    <dbReference type="NCBI Taxonomy" id="44941"/>
    <lineage>
        <taxon>Eukaryota</taxon>
        <taxon>Fungi</taxon>
        <taxon>Fungi incertae sedis</taxon>
        <taxon>Mucoromycota</taxon>
        <taxon>Glomeromycotina</taxon>
        <taxon>Glomeromycetes</taxon>
        <taxon>Diversisporales</taxon>
        <taxon>Gigasporaceae</taxon>
        <taxon>Gigaspora</taxon>
    </lineage>
</organism>
<dbReference type="Proteomes" id="UP000266673">
    <property type="component" value="Unassembled WGS sequence"/>
</dbReference>
<proteinExistence type="predicted"/>
<name>A0A397V2P4_9GLOM</name>